<keyword evidence="2" id="KW-1185">Reference proteome</keyword>
<sequence length="52" mass="6170">MIVMKIRLKLKKKNLKYYLLVYFKGYIYGIIEDFEKILKVNNNCELIIIGAG</sequence>
<evidence type="ECO:0000313" key="1">
    <source>
        <dbReference type="EMBL" id="MBP1889143.1"/>
    </source>
</evidence>
<accession>A0ABS4EYR1</accession>
<evidence type="ECO:0000313" key="2">
    <source>
        <dbReference type="Proteomes" id="UP000783390"/>
    </source>
</evidence>
<dbReference type="EMBL" id="JAGGJZ010000002">
    <property type="protein sequence ID" value="MBP1889143.1"/>
    <property type="molecule type" value="Genomic_DNA"/>
</dbReference>
<protein>
    <submittedName>
        <fullName evidence="1">Uncharacterized protein</fullName>
    </submittedName>
</protein>
<dbReference type="Proteomes" id="UP000783390">
    <property type="component" value="Unassembled WGS sequence"/>
</dbReference>
<reference evidence="1 2" key="1">
    <citation type="submission" date="2021-03" db="EMBL/GenBank/DDBJ databases">
        <title>Genomic Encyclopedia of Type Strains, Phase IV (KMG-IV): sequencing the most valuable type-strain genomes for metagenomic binning, comparative biology and taxonomic classification.</title>
        <authorList>
            <person name="Goeker M."/>
        </authorList>
    </citation>
    <scope>NUCLEOTIDE SEQUENCE [LARGE SCALE GENOMIC DNA]</scope>
    <source>
        <strain evidence="1 2">DSM 3984</strain>
    </source>
</reference>
<organism evidence="1 2">
    <name type="scientific">Clostridium moniliforme</name>
    <dbReference type="NCBI Taxonomy" id="39489"/>
    <lineage>
        <taxon>Bacteria</taxon>
        <taxon>Bacillati</taxon>
        <taxon>Bacillota</taxon>
        <taxon>Clostridia</taxon>
        <taxon>Eubacteriales</taxon>
        <taxon>Clostridiaceae</taxon>
        <taxon>Clostridium</taxon>
    </lineage>
</organism>
<name>A0ABS4EYR1_9CLOT</name>
<proteinExistence type="predicted"/>
<comment type="caution">
    <text evidence="1">The sequence shown here is derived from an EMBL/GenBank/DDBJ whole genome shotgun (WGS) entry which is preliminary data.</text>
</comment>
<gene>
    <name evidence="1" type="ORF">J2Z53_000724</name>
</gene>